<feature type="domain" description="N-acetyltransferase" evidence="1">
    <location>
        <begin position="1"/>
        <end position="122"/>
    </location>
</feature>
<dbReference type="Pfam" id="PF00583">
    <property type="entry name" value="Acetyltransf_1"/>
    <property type="match status" value="1"/>
</dbReference>
<dbReference type="EMBL" id="BK015221">
    <property type="protein sequence ID" value="DAD96647.1"/>
    <property type="molecule type" value="Genomic_DNA"/>
</dbReference>
<evidence type="ECO:0000313" key="2">
    <source>
        <dbReference type="EMBL" id="DAD96647.1"/>
    </source>
</evidence>
<name>A0A8S5NQK6_9CAUD</name>
<dbReference type="PROSITE" id="PS51186">
    <property type="entry name" value="GNAT"/>
    <property type="match status" value="1"/>
</dbReference>
<accession>A0A8S5NQK6</accession>
<reference evidence="2" key="1">
    <citation type="journal article" date="2021" name="Proc. Natl. Acad. Sci. U.S.A.">
        <title>A Catalog of Tens of Thousands of Viruses from Human Metagenomes Reveals Hidden Associations with Chronic Diseases.</title>
        <authorList>
            <person name="Tisza M.J."/>
            <person name="Buck C.B."/>
        </authorList>
    </citation>
    <scope>NUCLEOTIDE SEQUENCE</scope>
    <source>
        <strain evidence="2">CtSP74</strain>
    </source>
</reference>
<organism evidence="2">
    <name type="scientific">Siphoviridae sp. ctSP74</name>
    <dbReference type="NCBI Taxonomy" id="2826343"/>
    <lineage>
        <taxon>Viruses</taxon>
        <taxon>Duplodnaviria</taxon>
        <taxon>Heunggongvirae</taxon>
        <taxon>Uroviricota</taxon>
        <taxon>Caudoviricetes</taxon>
    </lineage>
</organism>
<sequence>MVKYCNIPIDIAKDFLIKNKVYKEQVSINPLADMFLGCYLENKLIGIVGLTSTKKTSRIKQFFVIQEERGKGFGSELLKKIIKNTDKKITAFATEYSIKLFLNNNFIIKRKNPNNIYFIERN</sequence>
<dbReference type="InterPro" id="IPR016181">
    <property type="entry name" value="Acyl_CoA_acyltransferase"/>
</dbReference>
<dbReference type="SUPFAM" id="SSF55729">
    <property type="entry name" value="Acyl-CoA N-acyltransferases (Nat)"/>
    <property type="match status" value="1"/>
</dbReference>
<proteinExistence type="predicted"/>
<evidence type="ECO:0000259" key="1">
    <source>
        <dbReference type="PROSITE" id="PS51186"/>
    </source>
</evidence>
<dbReference type="Gene3D" id="3.40.630.30">
    <property type="match status" value="1"/>
</dbReference>
<dbReference type="GO" id="GO:0016747">
    <property type="term" value="F:acyltransferase activity, transferring groups other than amino-acyl groups"/>
    <property type="evidence" value="ECO:0007669"/>
    <property type="project" value="InterPro"/>
</dbReference>
<protein>
    <submittedName>
        <fullName evidence="2">Putative acetyltransferase</fullName>
    </submittedName>
</protein>
<dbReference type="InterPro" id="IPR000182">
    <property type="entry name" value="GNAT_dom"/>
</dbReference>
<dbReference type="CDD" id="cd04301">
    <property type="entry name" value="NAT_SF"/>
    <property type="match status" value="1"/>
</dbReference>